<dbReference type="AlphaFoldDB" id="A0A1M5QBA8"/>
<name>A0A1M5QBA8_9FIRM</name>
<keyword evidence="1" id="KW-0812">Transmembrane</keyword>
<keyword evidence="1" id="KW-1133">Transmembrane helix</keyword>
<accession>A0A1M5QBA8</accession>
<dbReference type="EMBL" id="FQXJ01000003">
    <property type="protein sequence ID" value="SHH10783.1"/>
    <property type="molecule type" value="Genomic_DNA"/>
</dbReference>
<reference evidence="3" key="1">
    <citation type="submission" date="2016-11" db="EMBL/GenBank/DDBJ databases">
        <authorList>
            <person name="Varghese N."/>
            <person name="Submissions S."/>
        </authorList>
    </citation>
    <scope>NUCLEOTIDE SEQUENCE [LARGE SCALE GENOMIC DNA]</scope>
    <source>
        <strain evidence="3">DSM 15449</strain>
    </source>
</reference>
<evidence type="ECO:0000313" key="3">
    <source>
        <dbReference type="Proteomes" id="UP000183954"/>
    </source>
</evidence>
<gene>
    <name evidence="2" type="ORF">SAMN02746098_00185</name>
</gene>
<organism evidence="2 3">
    <name type="scientific">Desulfosporosinus lacus DSM 15449</name>
    <dbReference type="NCBI Taxonomy" id="1121420"/>
    <lineage>
        <taxon>Bacteria</taxon>
        <taxon>Bacillati</taxon>
        <taxon>Bacillota</taxon>
        <taxon>Clostridia</taxon>
        <taxon>Eubacteriales</taxon>
        <taxon>Desulfitobacteriaceae</taxon>
        <taxon>Desulfosporosinus</taxon>
    </lineage>
</organism>
<evidence type="ECO:0000256" key="1">
    <source>
        <dbReference type="SAM" id="Phobius"/>
    </source>
</evidence>
<keyword evidence="3" id="KW-1185">Reference proteome</keyword>
<keyword evidence="1" id="KW-0472">Membrane</keyword>
<evidence type="ECO:0000313" key="2">
    <source>
        <dbReference type="EMBL" id="SHH10783.1"/>
    </source>
</evidence>
<dbReference type="Proteomes" id="UP000183954">
    <property type="component" value="Unassembled WGS sequence"/>
</dbReference>
<sequence>MKGRKTIIELFIYTFILVVAVILLIQDKREPMPIEIHPDFTLQGVDYDVTLPNE</sequence>
<dbReference type="RefSeq" id="WP_200797863.1">
    <property type="nucleotide sequence ID" value="NZ_FQXJ01000003.1"/>
</dbReference>
<feature type="transmembrane region" description="Helical" evidence="1">
    <location>
        <begin position="6"/>
        <end position="25"/>
    </location>
</feature>
<proteinExistence type="predicted"/>
<protein>
    <submittedName>
        <fullName evidence="2">Uncharacterized protein</fullName>
    </submittedName>
</protein>